<evidence type="ECO:0000313" key="9">
    <source>
        <dbReference type="Proteomes" id="UP001645859"/>
    </source>
</evidence>
<dbReference type="RefSeq" id="WP_202345560.1">
    <property type="nucleotide sequence ID" value="NZ_BAAAPI010000012.1"/>
</dbReference>
<name>A0ABS1SIB1_9MICO</name>
<comment type="caution">
    <text evidence="8">The sequence shown here is derived from an EMBL/GenBank/DDBJ whole genome shotgun (WGS) entry which is preliminary data.</text>
</comment>
<dbReference type="EMBL" id="QYAC01000007">
    <property type="protein sequence ID" value="MBL3680293.1"/>
    <property type="molecule type" value="Genomic_DNA"/>
</dbReference>
<feature type="domain" description="HTH luxR-type" evidence="6">
    <location>
        <begin position="137"/>
        <end position="202"/>
    </location>
</feature>
<dbReference type="CDD" id="cd06170">
    <property type="entry name" value="LuxR_C_like"/>
    <property type="match status" value="1"/>
</dbReference>
<evidence type="ECO:0000259" key="7">
    <source>
        <dbReference type="PROSITE" id="PS50110"/>
    </source>
</evidence>
<feature type="domain" description="Response regulatory" evidence="7">
    <location>
        <begin position="3"/>
        <end position="121"/>
    </location>
</feature>
<dbReference type="SMART" id="SM00421">
    <property type="entry name" value="HTH_LUXR"/>
    <property type="match status" value="1"/>
</dbReference>
<dbReference type="SMART" id="SM00448">
    <property type="entry name" value="REC"/>
    <property type="match status" value="1"/>
</dbReference>
<evidence type="ECO:0000313" key="8">
    <source>
        <dbReference type="EMBL" id="MBL3680293.1"/>
    </source>
</evidence>
<dbReference type="Proteomes" id="UP001645859">
    <property type="component" value="Unassembled WGS sequence"/>
</dbReference>
<dbReference type="SUPFAM" id="SSF52172">
    <property type="entry name" value="CheY-like"/>
    <property type="match status" value="1"/>
</dbReference>
<reference evidence="8 9" key="1">
    <citation type="submission" date="2018-09" db="EMBL/GenBank/DDBJ databases">
        <title>Comparative genomics of Leucobacter spp.</title>
        <authorList>
            <person name="Reis A.C."/>
            <person name="Kolvenbach B.A."/>
            <person name="Corvini P.F.X."/>
            <person name="Nunes O.C."/>
        </authorList>
    </citation>
    <scope>NUCLEOTIDE SEQUENCE [LARGE SCALE GENOMIC DNA]</scope>
    <source>
        <strain evidence="8 9">TAN 31504</strain>
    </source>
</reference>
<evidence type="ECO:0000256" key="2">
    <source>
        <dbReference type="ARBA" id="ARBA00023015"/>
    </source>
</evidence>
<dbReference type="InterPro" id="IPR016032">
    <property type="entry name" value="Sig_transdc_resp-reg_C-effctor"/>
</dbReference>
<dbReference type="SUPFAM" id="SSF46894">
    <property type="entry name" value="C-terminal effector domain of the bipartite response regulators"/>
    <property type="match status" value="1"/>
</dbReference>
<dbReference type="PROSITE" id="PS00622">
    <property type="entry name" value="HTH_LUXR_1"/>
    <property type="match status" value="1"/>
</dbReference>
<dbReference type="PROSITE" id="PS50110">
    <property type="entry name" value="RESPONSE_REGULATORY"/>
    <property type="match status" value="1"/>
</dbReference>
<dbReference type="InterPro" id="IPR058245">
    <property type="entry name" value="NreC/VraR/RcsB-like_REC"/>
</dbReference>
<dbReference type="Gene3D" id="3.40.50.2300">
    <property type="match status" value="1"/>
</dbReference>
<evidence type="ECO:0000256" key="4">
    <source>
        <dbReference type="ARBA" id="ARBA00023163"/>
    </source>
</evidence>
<sequence>MIRILLVDDHPVLRHGMRALLGTQPDFAVGADAGSLSEALRAAATHDFDVALVDLDLGTAAPSGIDVTRALRQLTPAPQVIVFTAFDSDADVVRAADAGAVGYLVKDSRPDTVFQAIRAAAAGSLGDPLTARQQRSGTHPDEALTARELEVLELVAAGLSNREVARQLVVSEATVKTHLHHTFVKLRAENRQAAVATAVHRGLVRITRAGSGNPSDSSEVQPID</sequence>
<dbReference type="PANTHER" id="PTHR43214">
    <property type="entry name" value="TWO-COMPONENT RESPONSE REGULATOR"/>
    <property type="match status" value="1"/>
</dbReference>
<evidence type="ECO:0000256" key="5">
    <source>
        <dbReference type="PROSITE-ProRule" id="PRU00169"/>
    </source>
</evidence>
<proteinExistence type="predicted"/>
<dbReference type="Pfam" id="PF00072">
    <property type="entry name" value="Response_reg"/>
    <property type="match status" value="1"/>
</dbReference>
<accession>A0ABS1SIB1</accession>
<dbReference type="InterPro" id="IPR000792">
    <property type="entry name" value="Tscrpt_reg_LuxR_C"/>
</dbReference>
<dbReference type="Pfam" id="PF00196">
    <property type="entry name" value="GerE"/>
    <property type="match status" value="1"/>
</dbReference>
<dbReference type="PRINTS" id="PR00038">
    <property type="entry name" value="HTHLUXR"/>
</dbReference>
<dbReference type="InterPro" id="IPR011006">
    <property type="entry name" value="CheY-like_superfamily"/>
</dbReference>
<dbReference type="PANTHER" id="PTHR43214:SF24">
    <property type="entry name" value="TRANSCRIPTIONAL REGULATORY PROTEIN NARL-RELATED"/>
    <property type="match status" value="1"/>
</dbReference>
<dbReference type="CDD" id="cd17535">
    <property type="entry name" value="REC_NarL-like"/>
    <property type="match status" value="1"/>
</dbReference>
<keyword evidence="2" id="KW-0805">Transcription regulation</keyword>
<protein>
    <submittedName>
        <fullName evidence="8">DNA-binding response regulator</fullName>
    </submittedName>
</protein>
<dbReference type="InterPro" id="IPR001789">
    <property type="entry name" value="Sig_transdc_resp-reg_receiver"/>
</dbReference>
<dbReference type="PROSITE" id="PS50043">
    <property type="entry name" value="HTH_LUXR_2"/>
    <property type="match status" value="1"/>
</dbReference>
<dbReference type="InterPro" id="IPR039420">
    <property type="entry name" value="WalR-like"/>
</dbReference>
<keyword evidence="3 8" id="KW-0238">DNA-binding</keyword>
<keyword evidence="1 5" id="KW-0597">Phosphoprotein</keyword>
<organism evidence="8 9">
    <name type="scientific">Leucobacter chromiireducens subsp. solipictus</name>
    <dbReference type="NCBI Taxonomy" id="398235"/>
    <lineage>
        <taxon>Bacteria</taxon>
        <taxon>Bacillati</taxon>
        <taxon>Actinomycetota</taxon>
        <taxon>Actinomycetes</taxon>
        <taxon>Micrococcales</taxon>
        <taxon>Microbacteriaceae</taxon>
        <taxon>Leucobacter</taxon>
    </lineage>
</organism>
<evidence type="ECO:0000256" key="3">
    <source>
        <dbReference type="ARBA" id="ARBA00023125"/>
    </source>
</evidence>
<keyword evidence="9" id="KW-1185">Reference proteome</keyword>
<feature type="modified residue" description="4-aspartylphosphate" evidence="5">
    <location>
        <position position="54"/>
    </location>
</feature>
<evidence type="ECO:0000256" key="1">
    <source>
        <dbReference type="ARBA" id="ARBA00022553"/>
    </source>
</evidence>
<gene>
    <name evidence="8" type="ORF">D3230_13495</name>
</gene>
<keyword evidence="4" id="KW-0804">Transcription</keyword>
<dbReference type="GO" id="GO:0003677">
    <property type="term" value="F:DNA binding"/>
    <property type="evidence" value="ECO:0007669"/>
    <property type="project" value="UniProtKB-KW"/>
</dbReference>
<evidence type="ECO:0000259" key="6">
    <source>
        <dbReference type="PROSITE" id="PS50043"/>
    </source>
</evidence>